<sequence>MNSEETKSFALPQYHEIPDMGLYLKQVVTYIQQCVAPFKNVKVTSSMISNYVKHQLVAKPQHKLYRRDQIAQLLFIVIAKHVLEQRHLKQAIHIQEDSYSTEVAYNYFVQELNNVTRYVFGYQKDLKEIGQENTKQKQMLRNLIMAFAYQEYLEYFFEQA</sequence>
<proteinExistence type="predicted"/>
<dbReference type="EMBL" id="JACJKU010000009">
    <property type="protein sequence ID" value="MBM6940215.1"/>
    <property type="molecule type" value="Genomic_DNA"/>
</dbReference>
<evidence type="ECO:0000313" key="1">
    <source>
        <dbReference type="EMBL" id="MBM6940215.1"/>
    </source>
</evidence>
<dbReference type="PANTHER" id="PTHR40056:SF1">
    <property type="entry name" value="DUF1836 DOMAIN-CONTAINING PROTEIN"/>
    <property type="match status" value="1"/>
</dbReference>
<evidence type="ECO:0000313" key="2">
    <source>
        <dbReference type="Proteomes" id="UP000785625"/>
    </source>
</evidence>
<dbReference type="PANTHER" id="PTHR40056">
    <property type="entry name" value="HYPOTHETICAL CYTOSOLIC PROTEIN"/>
    <property type="match status" value="1"/>
</dbReference>
<reference evidence="1 2" key="1">
    <citation type="journal article" date="2021" name="Sci. Rep.">
        <title>The distribution of antibiotic resistance genes in chicken gut microbiota commensals.</title>
        <authorList>
            <person name="Juricova H."/>
            <person name="Matiasovicova J."/>
            <person name="Kubasova T."/>
            <person name="Cejkova D."/>
            <person name="Rychlik I."/>
        </authorList>
    </citation>
    <scope>NUCLEOTIDE SEQUENCE [LARGE SCALE GENOMIC DNA]</scope>
    <source>
        <strain evidence="1 2">An574</strain>
    </source>
</reference>
<dbReference type="Proteomes" id="UP000785625">
    <property type="component" value="Unassembled WGS sequence"/>
</dbReference>
<organism evidence="1 2">
    <name type="scientific">Limosilactobacillus coleohominis</name>
    <dbReference type="NCBI Taxonomy" id="181675"/>
    <lineage>
        <taxon>Bacteria</taxon>
        <taxon>Bacillati</taxon>
        <taxon>Bacillota</taxon>
        <taxon>Bacilli</taxon>
        <taxon>Lactobacillales</taxon>
        <taxon>Lactobacillaceae</taxon>
        <taxon>Limosilactobacillus</taxon>
    </lineage>
</organism>
<accession>A0ABS2GVB1</accession>
<name>A0ABS2GVB1_9LACO</name>
<gene>
    <name evidence="1" type="ORF">H5975_01710</name>
</gene>
<dbReference type="InterPro" id="IPR014975">
    <property type="entry name" value="DUF1836"/>
</dbReference>
<keyword evidence="2" id="KW-1185">Reference proteome</keyword>
<dbReference type="RefSeq" id="WP_204784618.1">
    <property type="nucleotide sequence ID" value="NZ_CALVGD010000046.1"/>
</dbReference>
<protein>
    <submittedName>
        <fullName evidence="1">DUF1836 domain-containing protein</fullName>
    </submittedName>
</protein>
<dbReference type="Pfam" id="PF08876">
    <property type="entry name" value="DUF1836"/>
    <property type="match status" value="1"/>
</dbReference>
<comment type="caution">
    <text evidence="1">The sequence shown here is derived from an EMBL/GenBank/DDBJ whole genome shotgun (WGS) entry which is preliminary data.</text>
</comment>